<name>A0A3G4ZTD4_9VIRU</name>
<dbReference type="EMBL" id="MK072070">
    <property type="protein sequence ID" value="AYV78148.1"/>
    <property type="molecule type" value="Genomic_DNA"/>
</dbReference>
<organism evidence="1">
    <name type="scientific">Edafosvirus sp</name>
    <dbReference type="NCBI Taxonomy" id="2487765"/>
    <lineage>
        <taxon>Viruses</taxon>
        <taxon>Varidnaviria</taxon>
        <taxon>Bamfordvirae</taxon>
        <taxon>Nucleocytoviricota</taxon>
        <taxon>Megaviricetes</taxon>
        <taxon>Imitervirales</taxon>
        <taxon>Mimiviridae</taxon>
        <taxon>Klosneuvirinae</taxon>
    </lineage>
</organism>
<evidence type="ECO:0000313" key="1">
    <source>
        <dbReference type="EMBL" id="AYV78148.1"/>
    </source>
</evidence>
<reference evidence="1" key="1">
    <citation type="submission" date="2018-10" db="EMBL/GenBank/DDBJ databases">
        <title>Hidden diversity of soil giant viruses.</title>
        <authorList>
            <person name="Schulz F."/>
            <person name="Alteio L."/>
            <person name="Goudeau D."/>
            <person name="Ryan E.M."/>
            <person name="Malmstrom R.R."/>
            <person name="Blanchard J."/>
            <person name="Woyke T."/>
        </authorList>
    </citation>
    <scope>NUCLEOTIDE SEQUENCE</scope>
    <source>
        <strain evidence="1">EDV1</strain>
    </source>
</reference>
<gene>
    <name evidence="1" type="ORF">Edafosvirus5_66</name>
</gene>
<protein>
    <submittedName>
        <fullName evidence="1">Uncharacterized protein</fullName>
    </submittedName>
</protein>
<sequence length="611" mass="71488">MAVKISPKLCDEEINNYMTSGNPSDLGNCYFYPLTEMKSENTPNPLGLTNQCLLINNKKTSYYIHKYKPERILSRIRGYASEDRTEMLTYINQIFDLTPKDKCCNCISISLYYLDEFYYDIGKLKSYLLCIQRTVKNVRRCLSDWLIRIYLDVSVYTTVRNNAIKEEANVEKRKNVTDILDFLFTAENVEIYTFFCKNILDKSTPIHNIRSYRFLSMIDPSVNISVIREADGIVTKIDCHNIKIFSDSDRIFYFLPFLTDETVRDKSNGLSAYSIWLRLYKKYMSTEYFKIKNNQMEILAGTLAVSLKIKHDKYFTTMTGIKANIDSLFKDQRDDYNYRATSTGFDEIFLLDLFKDLISVPYTIKDDKVINNEKKQYIISQNYSFETQKVDCSNYHLTACIKALAHSDEYIINMEEEELKSLLDEYNTFVKTLDTEPAHAHNSYVLYFIDSLFEPPFVVIKKMISISLNSSPNPIDMSDMANILYPMNSHPRDKVIPYSYLMQIPKVDHIYDLINKYLPEPMTPNNLLSEKILANEKYTCAYNQRKCDRNIIEAMIKVTEEKNAKIAKEEAIKKVNESITGLHGGYYKKYIKYIKKYNNLILNNKQMEYTS</sequence>
<accession>A0A3G4ZTD4</accession>
<proteinExistence type="predicted"/>